<evidence type="ECO:0000256" key="6">
    <source>
        <dbReference type="ARBA" id="ARBA00023157"/>
    </source>
</evidence>
<dbReference type="InterPro" id="IPR008139">
    <property type="entry name" value="SaposinB_dom"/>
</dbReference>
<dbReference type="Pfam" id="PF00026">
    <property type="entry name" value="Asp"/>
    <property type="match status" value="1"/>
</dbReference>
<evidence type="ECO:0000259" key="12">
    <source>
        <dbReference type="PROSITE" id="PS50015"/>
    </source>
</evidence>
<sequence length="512" mass="54948">MKPLAVLALCCALVVTSSAQEPVRVGLRKRPISLEALQQQRADYVQQQTLLSARNDGEDIPILNFMDAQYYGQIGLGTPPQEFEVIFDTGSSNLWVPSSQCSFLQIACDLHNKYYADNSATYKPNGTEFAIQYGSGSLSGFFSRDVLTLGTLQVKDQTFAEATAEPGLAFVAAKFDGILGLGFPNIAVGGATPPFTKMIEQGLVKEPVFSFWLNRDTEGDQGGELVLGGMDPAHFKGEHSWAPMTRVGYWQIAMDGFSIAGKATDVPVCQGGCQAIADSGTSLLVGPVDEIAAINKAIGAVGIIPAQCRLLVKQYVPQIIKLVQSMPADQICASIGLCSSGNDAATTSSNARKLLAPLAQQRLQLNEQGLPQLQNPHALQDGQFCEFCTLAVNYVKIALANKQTEEQIMEHLDTMCDALSFLGNSQAVVNCEDLPTMPNVSFTIAGKEWVLTPDQYVLKVGAAGEEQCISGFMGLDIPKPAGPLWILGDIFLGAYHTVFDYGNKRVGFAVAA</sequence>
<feature type="disulfide bond" evidence="9">
    <location>
        <begin position="101"/>
        <end position="108"/>
    </location>
</feature>
<name>A0AAW1P4S1_9CHLO</name>
<dbReference type="AlphaFoldDB" id="A0AAW1P4S1"/>
<evidence type="ECO:0000256" key="11">
    <source>
        <dbReference type="SAM" id="SignalP"/>
    </source>
</evidence>
<dbReference type="SUPFAM" id="SSF47862">
    <property type="entry name" value="Saposin"/>
    <property type="match status" value="1"/>
</dbReference>
<dbReference type="InterPro" id="IPR033121">
    <property type="entry name" value="PEPTIDASE_A1"/>
</dbReference>
<evidence type="ECO:0000256" key="1">
    <source>
        <dbReference type="ARBA" id="ARBA00007447"/>
    </source>
</evidence>
<dbReference type="InterPro" id="IPR001969">
    <property type="entry name" value="Aspartic_peptidase_AS"/>
</dbReference>
<protein>
    <submittedName>
        <fullName evidence="14">Uncharacterized protein</fullName>
    </submittedName>
</protein>
<reference evidence="14 15" key="1">
    <citation type="journal article" date="2024" name="Nat. Commun.">
        <title>Phylogenomics reveals the evolutionary origins of lichenization in chlorophyte algae.</title>
        <authorList>
            <person name="Puginier C."/>
            <person name="Libourel C."/>
            <person name="Otte J."/>
            <person name="Skaloud P."/>
            <person name="Haon M."/>
            <person name="Grisel S."/>
            <person name="Petersen M."/>
            <person name="Berrin J.G."/>
            <person name="Delaux P.M."/>
            <person name="Dal Grande F."/>
            <person name="Keller J."/>
        </authorList>
    </citation>
    <scope>NUCLEOTIDE SEQUENCE [LARGE SCALE GENOMIC DNA]</scope>
    <source>
        <strain evidence="14 15">SAG 2043</strain>
    </source>
</reference>
<keyword evidence="15" id="KW-1185">Reference proteome</keyword>
<evidence type="ECO:0000256" key="9">
    <source>
        <dbReference type="PIRSR" id="PIRSR601461-2"/>
    </source>
</evidence>
<dbReference type="Pfam" id="PF05184">
    <property type="entry name" value="SapB_1"/>
    <property type="match status" value="1"/>
</dbReference>
<dbReference type="EMBL" id="JALJOR010000023">
    <property type="protein sequence ID" value="KAK9803189.1"/>
    <property type="molecule type" value="Genomic_DNA"/>
</dbReference>
<dbReference type="InterPro" id="IPR001461">
    <property type="entry name" value="Aspartic_peptidase_A1"/>
</dbReference>
<keyword evidence="7" id="KW-0325">Glycoprotein</keyword>
<feature type="signal peptide" evidence="11">
    <location>
        <begin position="1"/>
        <end position="19"/>
    </location>
</feature>
<evidence type="ECO:0000313" key="14">
    <source>
        <dbReference type="EMBL" id="KAK9803189.1"/>
    </source>
</evidence>
<feature type="domain" description="Saposin B-type" evidence="12">
    <location>
        <begin position="303"/>
        <end position="342"/>
    </location>
</feature>
<keyword evidence="5 10" id="KW-0378">Hydrolase</keyword>
<comment type="caution">
    <text evidence="14">The sequence shown here is derived from an EMBL/GenBank/DDBJ whole genome shotgun (WGS) entry which is preliminary data.</text>
</comment>
<evidence type="ECO:0000256" key="4">
    <source>
        <dbReference type="ARBA" id="ARBA00022750"/>
    </source>
</evidence>
<dbReference type="GO" id="GO:0006629">
    <property type="term" value="P:lipid metabolic process"/>
    <property type="evidence" value="ECO:0007669"/>
    <property type="project" value="InterPro"/>
</dbReference>
<feature type="active site" evidence="8">
    <location>
        <position position="278"/>
    </location>
</feature>
<gene>
    <name evidence="14" type="ORF">WJX72_012429</name>
</gene>
<dbReference type="GO" id="GO:0006508">
    <property type="term" value="P:proteolysis"/>
    <property type="evidence" value="ECO:0007669"/>
    <property type="project" value="UniProtKB-KW"/>
</dbReference>
<evidence type="ECO:0000313" key="15">
    <source>
        <dbReference type="Proteomes" id="UP001489004"/>
    </source>
</evidence>
<dbReference type="InterPro" id="IPR011001">
    <property type="entry name" value="Saposin-like"/>
</dbReference>
<dbReference type="InterPro" id="IPR007856">
    <property type="entry name" value="SapB_1"/>
</dbReference>
<evidence type="ECO:0000256" key="8">
    <source>
        <dbReference type="PIRSR" id="PIRSR601461-1"/>
    </source>
</evidence>
<proteinExistence type="inferred from homology"/>
<keyword evidence="6 9" id="KW-1015">Disulfide bond</keyword>
<dbReference type="PROSITE" id="PS00141">
    <property type="entry name" value="ASP_PROTEASE"/>
    <property type="match status" value="2"/>
</dbReference>
<keyword evidence="4 10" id="KW-0064">Aspartyl protease</keyword>
<dbReference type="SUPFAM" id="SSF50630">
    <property type="entry name" value="Acid proteases"/>
    <property type="match status" value="1"/>
</dbReference>
<dbReference type="GO" id="GO:0004190">
    <property type="term" value="F:aspartic-type endopeptidase activity"/>
    <property type="evidence" value="ECO:0007669"/>
    <property type="project" value="UniProtKB-KW"/>
</dbReference>
<dbReference type="InterPro" id="IPR021109">
    <property type="entry name" value="Peptidase_aspartic_dom_sf"/>
</dbReference>
<accession>A0AAW1P4S1</accession>
<dbReference type="PROSITE" id="PS50015">
    <property type="entry name" value="SAP_B"/>
    <property type="match status" value="1"/>
</dbReference>
<feature type="active site" evidence="8">
    <location>
        <position position="88"/>
    </location>
</feature>
<dbReference type="Gene3D" id="2.40.70.10">
    <property type="entry name" value="Acid Proteases"/>
    <property type="match status" value="2"/>
</dbReference>
<evidence type="ECO:0000256" key="7">
    <source>
        <dbReference type="ARBA" id="ARBA00023180"/>
    </source>
</evidence>
<evidence type="ECO:0000256" key="2">
    <source>
        <dbReference type="ARBA" id="ARBA00022670"/>
    </source>
</evidence>
<keyword evidence="2 10" id="KW-0645">Protease</keyword>
<dbReference type="InterPro" id="IPR008138">
    <property type="entry name" value="SapB_2"/>
</dbReference>
<evidence type="ECO:0000256" key="3">
    <source>
        <dbReference type="ARBA" id="ARBA00022729"/>
    </source>
</evidence>
<dbReference type="PRINTS" id="PR00792">
    <property type="entry name" value="PEPSIN"/>
</dbReference>
<keyword evidence="3 11" id="KW-0732">Signal</keyword>
<dbReference type="PANTHER" id="PTHR47966">
    <property type="entry name" value="BETA-SITE APP-CLEAVING ENZYME, ISOFORM A-RELATED"/>
    <property type="match status" value="1"/>
</dbReference>
<evidence type="ECO:0000259" key="13">
    <source>
        <dbReference type="PROSITE" id="PS51767"/>
    </source>
</evidence>
<dbReference type="Gene3D" id="1.10.225.10">
    <property type="entry name" value="Saposin-like"/>
    <property type="match status" value="1"/>
</dbReference>
<dbReference type="PROSITE" id="PS51767">
    <property type="entry name" value="PEPTIDASE_A1"/>
    <property type="match status" value="1"/>
</dbReference>
<evidence type="ECO:0000256" key="10">
    <source>
        <dbReference type="RuleBase" id="RU000454"/>
    </source>
</evidence>
<dbReference type="Pfam" id="PF03489">
    <property type="entry name" value="SapB_2"/>
    <property type="match status" value="1"/>
</dbReference>
<dbReference type="FunFam" id="2.40.70.10:FF:000044">
    <property type="entry name" value="Lysosomal aspartic protease"/>
    <property type="match status" value="1"/>
</dbReference>
<comment type="similarity">
    <text evidence="1 10">Belongs to the peptidase A1 family.</text>
</comment>
<dbReference type="PANTHER" id="PTHR47966:SF51">
    <property type="entry name" value="BETA-SITE APP-CLEAVING ENZYME, ISOFORM A-RELATED"/>
    <property type="match status" value="1"/>
</dbReference>
<organism evidence="14 15">
    <name type="scientific">[Myrmecia] bisecta</name>
    <dbReference type="NCBI Taxonomy" id="41462"/>
    <lineage>
        <taxon>Eukaryota</taxon>
        <taxon>Viridiplantae</taxon>
        <taxon>Chlorophyta</taxon>
        <taxon>core chlorophytes</taxon>
        <taxon>Trebouxiophyceae</taxon>
        <taxon>Trebouxiales</taxon>
        <taxon>Trebouxiaceae</taxon>
        <taxon>Myrmecia</taxon>
    </lineage>
</organism>
<dbReference type="Proteomes" id="UP001489004">
    <property type="component" value="Unassembled WGS sequence"/>
</dbReference>
<feature type="chain" id="PRO_5043688105" evidence="11">
    <location>
        <begin position="20"/>
        <end position="512"/>
    </location>
</feature>
<feature type="domain" description="Peptidase A1" evidence="13">
    <location>
        <begin position="70"/>
        <end position="509"/>
    </location>
</feature>
<evidence type="ECO:0000256" key="5">
    <source>
        <dbReference type="ARBA" id="ARBA00022801"/>
    </source>
</evidence>
<dbReference type="FunFam" id="2.40.70.10:FF:000009">
    <property type="entry name" value="Aspartic proteinase A1"/>
    <property type="match status" value="1"/>
</dbReference>